<comment type="caution">
    <text evidence="4">The sequence shown here is derived from an EMBL/GenBank/DDBJ whole genome shotgun (WGS) entry which is preliminary data.</text>
</comment>
<proteinExistence type="predicted"/>
<dbReference type="EMBL" id="JAROCY010000017">
    <property type="protein sequence ID" value="MDF8334818.1"/>
    <property type="molecule type" value="Genomic_DNA"/>
</dbReference>
<evidence type="ECO:0000313" key="5">
    <source>
        <dbReference type="Proteomes" id="UP001222770"/>
    </source>
</evidence>
<dbReference type="InterPro" id="IPR001343">
    <property type="entry name" value="Hemolysn_Ca-bd"/>
</dbReference>
<dbReference type="PANTHER" id="PTHR38340:SF1">
    <property type="entry name" value="S-LAYER PROTEIN"/>
    <property type="match status" value="1"/>
</dbReference>
<dbReference type="InterPro" id="IPR050557">
    <property type="entry name" value="RTX_toxin/Mannuronan_C5-epim"/>
</dbReference>
<keyword evidence="2" id="KW-0964">Secreted</keyword>
<dbReference type="Gene3D" id="2.150.10.10">
    <property type="entry name" value="Serralysin-like metalloprotease, C-terminal"/>
    <property type="match status" value="2"/>
</dbReference>
<dbReference type="RefSeq" id="WP_277279591.1">
    <property type="nucleotide sequence ID" value="NZ_JAROCY010000017.1"/>
</dbReference>
<sequence length="867" mass="87671">MAVDSIFLNGSLADGVAANATIAESSGGGTSIGLLGASLAAGGSGFTYTLLDDAGGAVFLDGNRLRLTEGALLDFDHASSFTVSVKATAGSGASVTRTLVIGVSDDGVVVDRGTASADDFTSTVGGFALPGAGDDTVRGDATTVFSGKRSDYDITVVGTGSDPYGGGNPTGYEITLHDLRSGSPDGTDLIITSASFPAQFRFADGDWLLSEVQSSASTGLTLNGRHLDVDAYLPENATVGRVVGQLGLRNLPGQLPSITSFVAKGVRADGSLVTLTGSEAPFTVNAQGQIVLAKALNYELFREFYVQVSYNDGVGGLAADVVRIEVDNVNEQPAIISAPGMSAPFTLLEHAARDGRVLLGAVPVDDPDETTNTLNYVLSGADAKLFEIENGMLYLRKGAALDFEGHPDLDVKIRVSETGSPLKAKPAVTLDINVAFAELTGNGLGNKLVGSAGIDVIKGGGGADVLKAGASADTLDGGGGGDVLQGEGGNDSLTGGAGKDRLLGGDGNDVLVGDATGAVDYSEHLSWTDFADDTVTIGTGFTQVTGEAAVTVALTQGIGFSYADVSTDPVYVETGDGGLSAASSLEFAGVDDSPVGTLDLTFTRRTGAAFDARDVVFRINDIDTGGHVDVLTVRAFNAAGQEVPVTLVAAGNDTISGNTITAGNSTDLQNDAAGSVLVRVAGPVQRITILYENGGTTDQAVWISDVAFSTQSLQRNSADYLDGGAGNDALSGNDGKDVLLGGLGADVLNGGAGRDTLTGGDGADRLVFDSALASSRDVITDFVHGTDKLAFAKSAFTAIGPTLEAGEFFAAAGAVRAHDADDVLVYNTTTGALYYDVGGNTAGSAGAILIATLTNLPALSASDILLI</sequence>
<dbReference type="PRINTS" id="PR00313">
    <property type="entry name" value="CABNDNGRPT"/>
</dbReference>
<dbReference type="Gene3D" id="2.60.40.60">
    <property type="entry name" value="Cadherins"/>
    <property type="match status" value="1"/>
</dbReference>
<dbReference type="InterPro" id="IPR011049">
    <property type="entry name" value="Serralysin-like_metalloprot_C"/>
</dbReference>
<evidence type="ECO:0000256" key="2">
    <source>
        <dbReference type="ARBA" id="ARBA00022525"/>
    </source>
</evidence>
<feature type="region of interest" description="Disordered" evidence="3">
    <location>
        <begin position="477"/>
        <end position="500"/>
    </location>
</feature>
<dbReference type="InterPro" id="IPR018511">
    <property type="entry name" value="Hemolysin-typ_Ca-bd_CS"/>
</dbReference>
<dbReference type="PROSITE" id="PS00330">
    <property type="entry name" value="HEMOLYSIN_CALCIUM"/>
    <property type="match status" value="5"/>
</dbReference>
<gene>
    <name evidence="4" type="ORF">POM99_16540</name>
</gene>
<dbReference type="Proteomes" id="UP001222770">
    <property type="component" value="Unassembled WGS sequence"/>
</dbReference>
<protein>
    <recommendedName>
        <fullName evidence="6">Cadherin domain-containing protein</fullName>
    </recommendedName>
</protein>
<dbReference type="Pfam" id="PF00353">
    <property type="entry name" value="HemolysinCabind"/>
    <property type="match status" value="3"/>
</dbReference>
<accession>A0ABT6CNJ1</accession>
<evidence type="ECO:0000313" key="4">
    <source>
        <dbReference type="EMBL" id="MDF8334818.1"/>
    </source>
</evidence>
<evidence type="ECO:0000256" key="3">
    <source>
        <dbReference type="SAM" id="MobiDB-lite"/>
    </source>
</evidence>
<keyword evidence="5" id="KW-1185">Reference proteome</keyword>
<dbReference type="SUPFAM" id="SSF51120">
    <property type="entry name" value="beta-Roll"/>
    <property type="match status" value="2"/>
</dbReference>
<evidence type="ECO:0008006" key="6">
    <source>
        <dbReference type="Google" id="ProtNLM"/>
    </source>
</evidence>
<dbReference type="CDD" id="cd11304">
    <property type="entry name" value="Cadherin_repeat"/>
    <property type="match status" value="3"/>
</dbReference>
<comment type="subcellular location">
    <subcellularLocation>
        <location evidence="1">Secreted</location>
    </subcellularLocation>
</comment>
<dbReference type="PANTHER" id="PTHR38340">
    <property type="entry name" value="S-LAYER PROTEIN"/>
    <property type="match status" value="1"/>
</dbReference>
<reference evidence="4 5" key="1">
    <citation type="submission" date="2023-03" db="EMBL/GenBank/DDBJ databases">
        <title>Novosphingobium cyanobacteriorum sp. nov., isolated from a eutrophic reservoir during the Microcystis bloom period.</title>
        <authorList>
            <person name="Kang M."/>
            <person name="Le V."/>
            <person name="Ko S.-R."/>
            <person name="Lee S.-A."/>
            <person name="Ahn C.-Y."/>
        </authorList>
    </citation>
    <scope>NUCLEOTIDE SEQUENCE [LARGE SCALE GENOMIC DNA]</scope>
    <source>
        <strain evidence="4 5">HBC54</strain>
    </source>
</reference>
<feature type="compositionally biased region" description="Gly residues" evidence="3">
    <location>
        <begin position="477"/>
        <end position="489"/>
    </location>
</feature>
<name>A0ABT6CNJ1_9SPHN</name>
<organism evidence="4 5">
    <name type="scientific">Novosphingobium cyanobacteriorum</name>
    <dbReference type="NCBI Taxonomy" id="3024215"/>
    <lineage>
        <taxon>Bacteria</taxon>
        <taxon>Pseudomonadati</taxon>
        <taxon>Pseudomonadota</taxon>
        <taxon>Alphaproteobacteria</taxon>
        <taxon>Sphingomonadales</taxon>
        <taxon>Sphingomonadaceae</taxon>
        <taxon>Novosphingobium</taxon>
    </lineage>
</organism>
<evidence type="ECO:0000256" key="1">
    <source>
        <dbReference type="ARBA" id="ARBA00004613"/>
    </source>
</evidence>